<dbReference type="Proteomes" id="UP000224915">
    <property type="component" value="Unassembled WGS sequence"/>
</dbReference>
<evidence type="ECO:0000256" key="1">
    <source>
        <dbReference type="SAM" id="Coils"/>
    </source>
</evidence>
<dbReference type="AlphaFoldDB" id="A0A2A9CZ06"/>
<reference evidence="3 4" key="1">
    <citation type="submission" date="2017-10" db="EMBL/GenBank/DDBJ databases">
        <title>Sequencing the genomes of 1000 actinobacteria strains.</title>
        <authorList>
            <person name="Klenk H.-P."/>
        </authorList>
    </citation>
    <scope>NUCLEOTIDE SEQUENCE [LARGE SCALE GENOMIC DNA]</scope>
    <source>
        <strain evidence="3 4">DSM 21801</strain>
    </source>
</reference>
<keyword evidence="2" id="KW-0472">Membrane</keyword>
<dbReference type="Pfam" id="PF12277">
    <property type="entry name" value="DUF3618"/>
    <property type="match status" value="1"/>
</dbReference>
<organism evidence="3 4">
    <name type="scientific">Serinibacter salmoneus</name>
    <dbReference type="NCBI Taxonomy" id="556530"/>
    <lineage>
        <taxon>Bacteria</taxon>
        <taxon>Bacillati</taxon>
        <taxon>Actinomycetota</taxon>
        <taxon>Actinomycetes</taxon>
        <taxon>Micrococcales</taxon>
        <taxon>Beutenbergiaceae</taxon>
        <taxon>Serinibacter</taxon>
    </lineage>
</organism>
<dbReference type="EMBL" id="PDJD01000001">
    <property type="protein sequence ID" value="PFG18819.1"/>
    <property type="molecule type" value="Genomic_DNA"/>
</dbReference>
<feature type="coiled-coil region" evidence="1">
    <location>
        <begin position="4"/>
        <end position="35"/>
    </location>
</feature>
<gene>
    <name evidence="3" type="ORF">ATL40_0363</name>
</gene>
<name>A0A2A9CZ06_9MICO</name>
<keyword evidence="2" id="KW-1133">Transmembrane helix</keyword>
<keyword evidence="2" id="KW-0812">Transmembrane</keyword>
<evidence type="ECO:0000256" key="2">
    <source>
        <dbReference type="SAM" id="Phobius"/>
    </source>
</evidence>
<keyword evidence="1" id="KW-0175">Coiled coil</keyword>
<feature type="transmembrane region" description="Helical" evidence="2">
    <location>
        <begin position="74"/>
        <end position="93"/>
    </location>
</feature>
<proteinExistence type="predicted"/>
<dbReference type="RefSeq" id="WP_098468051.1">
    <property type="nucleotide sequence ID" value="NZ_PDJD01000001.1"/>
</dbReference>
<accession>A0A2A9CZ06</accession>
<comment type="caution">
    <text evidence="3">The sequence shown here is derived from an EMBL/GenBank/DDBJ whole genome shotgun (WGS) entry which is preliminary data.</text>
</comment>
<sequence>MSENDRANMSADEIAADLERTREEMARTIDELAARVDPRTKVKEVTAQAKEGAQRAQQAGLGFVEDLKAKDTRAIAIASGAVLAIGLLITLAIRRR</sequence>
<protein>
    <submittedName>
        <fullName evidence="3">Uncharacterized protein DUF3618</fullName>
    </submittedName>
</protein>
<keyword evidence="4" id="KW-1185">Reference proteome</keyword>
<dbReference type="InterPro" id="IPR022062">
    <property type="entry name" value="DUF3618"/>
</dbReference>
<evidence type="ECO:0000313" key="3">
    <source>
        <dbReference type="EMBL" id="PFG18819.1"/>
    </source>
</evidence>
<dbReference type="OrthoDB" id="5149496at2"/>
<evidence type="ECO:0000313" key="4">
    <source>
        <dbReference type="Proteomes" id="UP000224915"/>
    </source>
</evidence>